<dbReference type="RefSeq" id="WP_146288496.1">
    <property type="nucleotide sequence ID" value="NZ_CP042304.1"/>
</dbReference>
<dbReference type="PROSITE" id="PS51819">
    <property type="entry name" value="VOC"/>
    <property type="match status" value="1"/>
</dbReference>
<dbReference type="SUPFAM" id="SSF54593">
    <property type="entry name" value="Glyoxalase/Bleomycin resistance protein/Dihydroxybiphenyl dioxygenase"/>
    <property type="match status" value="1"/>
</dbReference>
<dbReference type="AlphaFoldDB" id="A0A5B8LN21"/>
<keyword evidence="3" id="KW-1185">Reference proteome</keyword>
<evidence type="ECO:0000313" key="2">
    <source>
        <dbReference type="EMBL" id="QDZ09687.1"/>
    </source>
</evidence>
<organism evidence="2 3">
    <name type="scientific">Devosia ginsengisoli</name>
    <dbReference type="NCBI Taxonomy" id="400770"/>
    <lineage>
        <taxon>Bacteria</taxon>
        <taxon>Pseudomonadati</taxon>
        <taxon>Pseudomonadota</taxon>
        <taxon>Alphaproteobacteria</taxon>
        <taxon>Hyphomicrobiales</taxon>
        <taxon>Devosiaceae</taxon>
        <taxon>Devosia</taxon>
    </lineage>
</organism>
<proteinExistence type="predicted"/>
<name>A0A5B8LN21_9HYPH</name>
<dbReference type="InterPro" id="IPR050383">
    <property type="entry name" value="GlyoxalaseI/FosfomycinResist"/>
</dbReference>
<dbReference type="EMBL" id="CP042304">
    <property type="protein sequence ID" value="QDZ09687.1"/>
    <property type="molecule type" value="Genomic_DNA"/>
</dbReference>
<gene>
    <name evidence="2" type="ORF">FPZ08_02335</name>
</gene>
<dbReference type="InterPro" id="IPR037523">
    <property type="entry name" value="VOC_core"/>
</dbReference>
<sequence>MTGLVGFEHVGMTSGNLDRTIAFYCDLLGLTLAQRKQNDRGEMAFLDTGSGMLEIACPAAQIARSRDVPPHEAGLRHLTFAFESVDAIFAKLEAAGVEILERPRAAVNTALIKRVAFVRDPDGIIIELIERAEGRG</sequence>
<dbReference type="OrthoDB" id="4725692at2"/>
<dbReference type="InterPro" id="IPR029068">
    <property type="entry name" value="Glyas_Bleomycin-R_OHBP_Dase"/>
</dbReference>
<protein>
    <submittedName>
        <fullName evidence="2">VOC family protein</fullName>
    </submittedName>
</protein>
<dbReference type="PANTHER" id="PTHR21366:SF14">
    <property type="entry name" value="GLYOXALASE DOMAIN-CONTAINING PROTEIN 5"/>
    <property type="match status" value="1"/>
</dbReference>
<reference evidence="2 3" key="1">
    <citation type="submission" date="2019-07" db="EMBL/GenBank/DDBJ databases">
        <title>Full genome sequence of Devosia sp. Gsoil 520.</title>
        <authorList>
            <person name="Im W.-T."/>
        </authorList>
    </citation>
    <scope>NUCLEOTIDE SEQUENCE [LARGE SCALE GENOMIC DNA]</scope>
    <source>
        <strain evidence="2 3">Gsoil 520</strain>
    </source>
</reference>
<dbReference type="Pfam" id="PF00903">
    <property type="entry name" value="Glyoxalase"/>
    <property type="match status" value="1"/>
</dbReference>
<dbReference type="PANTHER" id="PTHR21366">
    <property type="entry name" value="GLYOXALASE FAMILY PROTEIN"/>
    <property type="match status" value="1"/>
</dbReference>
<evidence type="ECO:0000313" key="3">
    <source>
        <dbReference type="Proteomes" id="UP000315364"/>
    </source>
</evidence>
<dbReference type="InterPro" id="IPR004360">
    <property type="entry name" value="Glyas_Fos-R_dOase_dom"/>
</dbReference>
<feature type="domain" description="VOC" evidence="1">
    <location>
        <begin position="6"/>
        <end position="131"/>
    </location>
</feature>
<dbReference type="Proteomes" id="UP000315364">
    <property type="component" value="Chromosome"/>
</dbReference>
<dbReference type="Gene3D" id="3.10.180.10">
    <property type="entry name" value="2,3-Dihydroxybiphenyl 1,2-Dioxygenase, domain 1"/>
    <property type="match status" value="1"/>
</dbReference>
<dbReference type="KEGG" id="dea:FPZ08_02335"/>
<evidence type="ECO:0000259" key="1">
    <source>
        <dbReference type="PROSITE" id="PS51819"/>
    </source>
</evidence>
<accession>A0A5B8LN21</accession>